<feature type="transmembrane region" description="Helical" evidence="7">
    <location>
        <begin position="240"/>
        <end position="258"/>
    </location>
</feature>
<dbReference type="Proteomes" id="UP000824139">
    <property type="component" value="Unassembled WGS sequence"/>
</dbReference>
<keyword evidence="4 7" id="KW-0812">Transmembrane</keyword>
<dbReference type="PANTHER" id="PTHR30161">
    <property type="entry name" value="FLAGELLAR EXPORT PROTEIN, MEMBRANE FLHA SUBUNIT-RELATED"/>
    <property type="match status" value="1"/>
</dbReference>
<reference evidence="8" key="1">
    <citation type="submission" date="2020-10" db="EMBL/GenBank/DDBJ databases">
        <authorList>
            <person name="Gilroy R."/>
        </authorList>
    </citation>
    <scope>NUCLEOTIDE SEQUENCE</scope>
    <source>
        <strain evidence="8">CHK152-2994</strain>
    </source>
</reference>
<dbReference type="Pfam" id="PF00771">
    <property type="entry name" value="FHIPEP"/>
    <property type="match status" value="1"/>
</dbReference>
<dbReference type="GO" id="GO:0009306">
    <property type="term" value="P:protein secretion"/>
    <property type="evidence" value="ECO:0007669"/>
    <property type="project" value="InterPro"/>
</dbReference>
<evidence type="ECO:0000256" key="1">
    <source>
        <dbReference type="ARBA" id="ARBA00004651"/>
    </source>
</evidence>
<evidence type="ECO:0000256" key="4">
    <source>
        <dbReference type="ARBA" id="ARBA00022692"/>
    </source>
</evidence>
<dbReference type="Gene3D" id="3.40.50.12790">
    <property type="entry name" value="FHIPEP family, domain 4"/>
    <property type="match status" value="1"/>
</dbReference>
<keyword evidence="5 7" id="KW-1133">Transmembrane helix</keyword>
<keyword evidence="6 7" id="KW-0472">Membrane</keyword>
<dbReference type="EMBL" id="DVJO01000052">
    <property type="protein sequence ID" value="HIS82461.1"/>
    <property type="molecule type" value="Genomic_DNA"/>
</dbReference>
<name>A0A9D1K3F8_9BACT</name>
<feature type="transmembrane region" description="Helical" evidence="7">
    <location>
        <begin position="70"/>
        <end position="90"/>
    </location>
</feature>
<dbReference type="InterPro" id="IPR042193">
    <property type="entry name" value="FHIPEP_3"/>
</dbReference>
<evidence type="ECO:0000313" key="9">
    <source>
        <dbReference type="Proteomes" id="UP000824139"/>
    </source>
</evidence>
<feature type="transmembrane region" description="Helical" evidence="7">
    <location>
        <begin position="279"/>
        <end position="300"/>
    </location>
</feature>
<evidence type="ECO:0000256" key="6">
    <source>
        <dbReference type="ARBA" id="ARBA00023136"/>
    </source>
</evidence>
<dbReference type="InterPro" id="IPR042196">
    <property type="entry name" value="FHIPEP_4"/>
</dbReference>
<dbReference type="Gene3D" id="3.40.30.60">
    <property type="entry name" value="FHIPEP family, domain 1"/>
    <property type="match status" value="1"/>
</dbReference>
<protein>
    <submittedName>
        <fullName evidence="8">FHIPEP family type III secretion protein</fullName>
    </submittedName>
</protein>
<dbReference type="Gene3D" id="1.10.8.540">
    <property type="entry name" value="FHIPEP family, domain 3"/>
    <property type="match status" value="1"/>
</dbReference>
<organism evidence="8 9">
    <name type="scientific">Candidatus Scatenecus faecavium</name>
    <dbReference type="NCBI Taxonomy" id="2840915"/>
    <lineage>
        <taxon>Bacteria</taxon>
        <taxon>Candidatus Scatenecus</taxon>
    </lineage>
</organism>
<keyword evidence="3" id="KW-1003">Cell membrane</keyword>
<comment type="caution">
    <text evidence="8">The sequence shown here is derived from an EMBL/GenBank/DDBJ whole genome shotgun (WGS) entry which is preliminary data.</text>
</comment>
<dbReference type="PIRSF" id="PIRSF005419">
    <property type="entry name" value="FlhA"/>
    <property type="match status" value="1"/>
</dbReference>
<gene>
    <name evidence="8" type="ORF">IAD41_02500</name>
</gene>
<proteinExistence type="inferred from homology"/>
<evidence type="ECO:0000256" key="3">
    <source>
        <dbReference type="ARBA" id="ARBA00022475"/>
    </source>
</evidence>
<evidence type="ECO:0000256" key="5">
    <source>
        <dbReference type="ARBA" id="ARBA00022989"/>
    </source>
</evidence>
<evidence type="ECO:0000256" key="2">
    <source>
        <dbReference type="ARBA" id="ARBA00008835"/>
    </source>
</evidence>
<dbReference type="AlphaFoldDB" id="A0A9D1K3F8"/>
<dbReference type="PRINTS" id="PR00949">
    <property type="entry name" value="TYPE3IMAPROT"/>
</dbReference>
<accession>A0A9D1K3F8</accession>
<comment type="similarity">
    <text evidence="2">Belongs to the FHIPEP (flagella/HR/invasion proteins export pore) family.</text>
</comment>
<dbReference type="GO" id="GO:0005886">
    <property type="term" value="C:plasma membrane"/>
    <property type="evidence" value="ECO:0007669"/>
    <property type="project" value="UniProtKB-SubCell"/>
</dbReference>
<dbReference type="GO" id="GO:0044780">
    <property type="term" value="P:bacterial-type flagellum assembly"/>
    <property type="evidence" value="ECO:0007669"/>
    <property type="project" value="TreeGrafter"/>
</dbReference>
<comment type="subcellular location">
    <subcellularLocation>
        <location evidence="1">Cell membrane</location>
        <topology evidence="1">Multi-pass membrane protein</topology>
    </subcellularLocation>
</comment>
<sequence>MAQGGAGATNSFSEIAMALFVLLLIVLLLVELPNWVVNFSICLNITLGVVLLMISLYVKKTLELASFPSIILIGTMFRLVLSIASTRLILSKGEAGEVIHAFGTFVTGGNMVVGGVIFLIITVVQFMVITKGAERIAEVAARFALDAMPGKQMTIDADFNAGLISPEEATQKREDLQRESNLFGSMDGAMKFVKGDTIAGIIIVLINIIGGLCVGCLMNQMPLADAVSKYTILTIGDGLASQLPSLLMSIAAGVFMTRSSAANSLGTDVTAQIKSKPNALFLASGFLMFLAITGHTWFWAGTGLPFLPFFLFSVGLGITGFSTLINADVQSQLGQLESVRQNMQDLVNPNRMYERLGVDILSLQVGSNLLVIADPDQEGQLLAKIAALRQRVTDELGYILPNIRIMDSSALDANEYMLQIRGNTVDTGYVYPGRLMVIADQWDSVKKEVPQDAIIGIDPTYQTQAYWITPDDAKTARSVTAFDSTDVIVTHLQECVRKHVDEVMTKTDVLKLMELVRSQDPTLVNDLVPTIISTSDLRKIFVNLIREKVSIKDIIFVFERLCDYARFSKEPDILSERLRAALGRQICLSNVEDDKVLYALTLSPEWEKTLDDSCQRTELGTMFLLNPMQVQELIETTASTLMRANQACGRNPVILCSPRIRLPLYQLLERHIPTIVVISYSELITDIKVEAVDTIGESYAV</sequence>
<feature type="transmembrane region" description="Helical" evidence="7">
    <location>
        <begin position="198"/>
        <end position="220"/>
    </location>
</feature>
<evidence type="ECO:0000313" key="8">
    <source>
        <dbReference type="EMBL" id="HIS82461.1"/>
    </source>
</evidence>
<evidence type="ECO:0000256" key="7">
    <source>
        <dbReference type="SAM" id="Phobius"/>
    </source>
</evidence>
<feature type="transmembrane region" description="Helical" evidence="7">
    <location>
        <begin position="36"/>
        <end position="58"/>
    </location>
</feature>
<reference evidence="8" key="2">
    <citation type="journal article" date="2021" name="PeerJ">
        <title>Extensive microbial diversity within the chicken gut microbiome revealed by metagenomics and culture.</title>
        <authorList>
            <person name="Gilroy R."/>
            <person name="Ravi A."/>
            <person name="Getino M."/>
            <person name="Pursley I."/>
            <person name="Horton D.L."/>
            <person name="Alikhan N.F."/>
            <person name="Baker D."/>
            <person name="Gharbi K."/>
            <person name="Hall N."/>
            <person name="Watson M."/>
            <person name="Adriaenssens E.M."/>
            <person name="Foster-Nyarko E."/>
            <person name="Jarju S."/>
            <person name="Secka A."/>
            <person name="Antonio M."/>
            <person name="Oren A."/>
            <person name="Chaudhuri R.R."/>
            <person name="La Ragione R."/>
            <person name="Hildebrand F."/>
            <person name="Pallen M.J."/>
        </authorList>
    </citation>
    <scope>NUCLEOTIDE SEQUENCE</scope>
    <source>
        <strain evidence="8">CHK152-2994</strain>
    </source>
</reference>
<dbReference type="PANTHER" id="PTHR30161:SF1">
    <property type="entry name" value="FLAGELLAR BIOSYNTHESIS PROTEIN FLHA-RELATED"/>
    <property type="match status" value="1"/>
</dbReference>
<feature type="transmembrane region" description="Helical" evidence="7">
    <location>
        <begin position="102"/>
        <end position="128"/>
    </location>
</feature>
<feature type="transmembrane region" description="Helical" evidence="7">
    <location>
        <begin position="12"/>
        <end position="30"/>
    </location>
</feature>
<dbReference type="InterPro" id="IPR001712">
    <property type="entry name" value="T3SS_FHIPEP"/>
</dbReference>
<dbReference type="InterPro" id="IPR042194">
    <property type="entry name" value="FHIPEP_1"/>
</dbReference>